<dbReference type="PROSITE" id="PS50890">
    <property type="entry name" value="PUA"/>
    <property type="match status" value="1"/>
</dbReference>
<reference evidence="3 4" key="1">
    <citation type="submission" date="2019-02" db="EMBL/GenBank/DDBJ databases">
        <title>Deep-cultivation of Planctomycetes and their phenomic and genomic characterization uncovers novel biology.</title>
        <authorList>
            <person name="Wiegand S."/>
            <person name="Jogler M."/>
            <person name="Boedeker C."/>
            <person name="Pinto D."/>
            <person name="Vollmers J."/>
            <person name="Rivas-Marin E."/>
            <person name="Kohn T."/>
            <person name="Peeters S.H."/>
            <person name="Heuer A."/>
            <person name="Rast P."/>
            <person name="Oberbeckmann S."/>
            <person name="Bunk B."/>
            <person name="Jeske O."/>
            <person name="Meyerdierks A."/>
            <person name="Storesund J.E."/>
            <person name="Kallscheuer N."/>
            <person name="Luecker S."/>
            <person name="Lage O.M."/>
            <person name="Pohl T."/>
            <person name="Merkel B.J."/>
            <person name="Hornburger P."/>
            <person name="Mueller R.-W."/>
            <person name="Bruemmer F."/>
            <person name="Labrenz M."/>
            <person name="Spormann A.M."/>
            <person name="Op den Camp H."/>
            <person name="Overmann J."/>
            <person name="Amann R."/>
            <person name="Jetten M.S.M."/>
            <person name="Mascher T."/>
            <person name="Medema M.H."/>
            <person name="Devos D.P."/>
            <person name="Kaster A.-K."/>
            <person name="Ovreas L."/>
            <person name="Rohde M."/>
            <person name="Galperin M.Y."/>
            <person name="Jogler C."/>
        </authorList>
    </citation>
    <scope>NUCLEOTIDE SEQUENCE [LARGE SCALE GENOMIC DNA]</scope>
    <source>
        <strain evidence="3 4">Pan241w</strain>
    </source>
</reference>
<keyword evidence="1" id="KW-0812">Transmembrane</keyword>
<keyword evidence="1" id="KW-0472">Membrane</keyword>
<dbReference type="RefSeq" id="WP_145214536.1">
    <property type="nucleotide sequence ID" value="NZ_CP036269.1"/>
</dbReference>
<dbReference type="AlphaFoldDB" id="A0A517RDT3"/>
<sequence>MSTQRNIADRLHQSAQAWPFQKAVVFPAGKDKQGRYAYSSMTFQQLDQESDRLARGLIQLGVQPGTRMALMVRPSLEFIALTFALFKAGAVIILIDPGMGGKNIIRCLSEVEPEGFVAIPLAQLIRKLKRRSFPEARLNVTVGKPVLTSGIDYQWLLGGDWEPLEMVQRTATDPAAIIFTSGSTGPPKGVAYEHGMFWSQVDLLRDYYQIQPGEVDLPGFPLFALFNSAMGVTTVVPDMNPTKPAQVNPEKIIRQINDQGVTQAFGSPAMWNRIGRYCEQHQIQLPSLKRVLSAGAPVPVHVIERMRKTFVNSETDINTPYGATESLPVASICGREVLEETSAQTASGAGTCVGTPFPGVQVKIIEIHNEPIASIEQARELAPGEIGEIIVQGPMATREYFQRPEATQLAKIPDGARFWHRMGDVGYRDAAGKLWFCGRKAHMVHGANGPMFTVCCEAIFNQHPHIYRSALVGVGAAGAQKPVIIVEPEQGDFPESQSARDQLTQELLALGQANPLTESIETILFHHSLPVDIRHNVKIFREKLAPWAEKQIR</sequence>
<dbReference type="OrthoDB" id="9799237at2"/>
<evidence type="ECO:0000313" key="4">
    <source>
        <dbReference type="Proteomes" id="UP000317171"/>
    </source>
</evidence>
<dbReference type="InterPro" id="IPR042099">
    <property type="entry name" value="ANL_N_sf"/>
</dbReference>
<evidence type="ECO:0000256" key="1">
    <source>
        <dbReference type="SAM" id="Phobius"/>
    </source>
</evidence>
<dbReference type="Proteomes" id="UP000317171">
    <property type="component" value="Chromosome"/>
</dbReference>
<keyword evidence="4" id="KW-1185">Reference proteome</keyword>
<dbReference type="CDD" id="cd05910">
    <property type="entry name" value="FACL_like_1"/>
    <property type="match status" value="1"/>
</dbReference>
<dbReference type="PANTHER" id="PTHR43767">
    <property type="entry name" value="LONG-CHAIN-FATTY-ACID--COA LIGASE"/>
    <property type="match status" value="1"/>
</dbReference>
<evidence type="ECO:0000259" key="2">
    <source>
        <dbReference type="Pfam" id="PF00501"/>
    </source>
</evidence>
<dbReference type="EC" id="6.2.1.3" evidence="3"/>
<dbReference type="PANTHER" id="PTHR43767:SF1">
    <property type="entry name" value="NONRIBOSOMAL PEPTIDE SYNTHASE PES1 (EUROFUNG)-RELATED"/>
    <property type="match status" value="1"/>
</dbReference>
<dbReference type="PROSITE" id="PS00455">
    <property type="entry name" value="AMP_BINDING"/>
    <property type="match status" value="1"/>
</dbReference>
<dbReference type="InterPro" id="IPR000873">
    <property type="entry name" value="AMP-dep_synth/lig_dom"/>
</dbReference>
<organism evidence="3 4">
    <name type="scientific">Gimesia alba</name>
    <dbReference type="NCBI Taxonomy" id="2527973"/>
    <lineage>
        <taxon>Bacteria</taxon>
        <taxon>Pseudomonadati</taxon>
        <taxon>Planctomycetota</taxon>
        <taxon>Planctomycetia</taxon>
        <taxon>Planctomycetales</taxon>
        <taxon>Planctomycetaceae</taxon>
        <taxon>Gimesia</taxon>
    </lineage>
</organism>
<keyword evidence="1" id="KW-1133">Transmembrane helix</keyword>
<dbReference type="KEGG" id="gaz:Pan241w_21050"/>
<dbReference type="Pfam" id="PF00501">
    <property type="entry name" value="AMP-binding"/>
    <property type="match status" value="1"/>
</dbReference>
<dbReference type="NCBIfam" id="NF006754">
    <property type="entry name" value="PRK09274.1"/>
    <property type="match status" value="1"/>
</dbReference>
<proteinExistence type="predicted"/>
<feature type="domain" description="AMP-dependent synthetase/ligase" evidence="2">
    <location>
        <begin position="13"/>
        <end position="401"/>
    </location>
</feature>
<keyword evidence="3" id="KW-0436">Ligase</keyword>
<dbReference type="Gene3D" id="3.40.50.12780">
    <property type="entry name" value="N-terminal domain of ligase-like"/>
    <property type="match status" value="1"/>
</dbReference>
<gene>
    <name evidence="3" type="ORF">Pan241w_21050</name>
</gene>
<dbReference type="SUPFAM" id="SSF56801">
    <property type="entry name" value="Acetyl-CoA synthetase-like"/>
    <property type="match status" value="1"/>
</dbReference>
<dbReference type="GO" id="GO:0004467">
    <property type="term" value="F:long-chain fatty acid-CoA ligase activity"/>
    <property type="evidence" value="ECO:0007669"/>
    <property type="project" value="UniProtKB-EC"/>
</dbReference>
<feature type="transmembrane region" description="Helical" evidence="1">
    <location>
        <begin position="76"/>
        <end position="95"/>
    </location>
</feature>
<evidence type="ECO:0000313" key="3">
    <source>
        <dbReference type="EMBL" id="QDT42024.1"/>
    </source>
</evidence>
<protein>
    <submittedName>
        <fullName evidence="3">Long-chain-fatty-acid--CoA ligase</fullName>
        <ecNumber evidence="3">6.2.1.3</ecNumber>
    </submittedName>
</protein>
<dbReference type="InterPro" id="IPR020845">
    <property type="entry name" value="AMP-binding_CS"/>
</dbReference>
<dbReference type="EMBL" id="CP036269">
    <property type="protein sequence ID" value="QDT42024.1"/>
    <property type="molecule type" value="Genomic_DNA"/>
</dbReference>
<name>A0A517RDT3_9PLAN</name>
<accession>A0A517RDT3</accession>
<dbReference type="InterPro" id="IPR050237">
    <property type="entry name" value="ATP-dep_AMP-bd_enzyme"/>
</dbReference>